<dbReference type="Proteomes" id="UP000295807">
    <property type="component" value="Unassembled WGS sequence"/>
</dbReference>
<dbReference type="PANTHER" id="PTHR43652">
    <property type="entry name" value="BASIC AMINO ACID ANTIPORTER YFCC-RELATED"/>
    <property type="match status" value="1"/>
</dbReference>
<dbReference type="RefSeq" id="WP_132130285.1">
    <property type="nucleotide sequence ID" value="NZ_CP042432.1"/>
</dbReference>
<dbReference type="InterPro" id="IPR051679">
    <property type="entry name" value="DASS-Related_Transporters"/>
</dbReference>
<feature type="transmembrane region" description="Helical" evidence="7">
    <location>
        <begin position="47"/>
        <end position="68"/>
    </location>
</feature>
<comment type="subcellular location">
    <subcellularLocation>
        <location evidence="1">Membrane</location>
        <topology evidence="1">Multi-pass membrane protein</topology>
    </subcellularLocation>
</comment>
<evidence type="ECO:0000256" key="2">
    <source>
        <dbReference type="ARBA" id="ARBA00022448"/>
    </source>
</evidence>
<reference evidence="9 10" key="1">
    <citation type="submission" date="2019-03" db="EMBL/GenBank/DDBJ databases">
        <title>Genomic Encyclopedia of Type Strains, Phase IV (KMG-IV): sequencing the most valuable type-strain genomes for metagenomic binning, comparative biology and taxonomic classification.</title>
        <authorList>
            <person name="Goeker M."/>
        </authorList>
    </citation>
    <scope>NUCLEOTIDE SEQUENCE [LARGE SCALE GENOMIC DNA]</scope>
    <source>
        <strain evidence="9 10">DSM 21100</strain>
    </source>
</reference>
<keyword evidence="6 7" id="KW-0472">Membrane</keyword>
<dbReference type="Gene3D" id="3.30.70.1450">
    <property type="entry name" value="Regulator of K+ conductance, C-terminal domain"/>
    <property type="match status" value="2"/>
</dbReference>
<comment type="caution">
    <text evidence="9">The sequence shown here is derived from an EMBL/GenBank/DDBJ whole genome shotgun (WGS) entry which is preliminary data.</text>
</comment>
<dbReference type="GO" id="GO:0008324">
    <property type="term" value="F:monoatomic cation transmembrane transporter activity"/>
    <property type="evidence" value="ECO:0007669"/>
    <property type="project" value="InterPro"/>
</dbReference>
<dbReference type="EMBL" id="SMAD01000013">
    <property type="protein sequence ID" value="TCS85290.1"/>
    <property type="molecule type" value="Genomic_DNA"/>
</dbReference>
<keyword evidence="2" id="KW-0813">Transport</keyword>
<feature type="domain" description="RCK C-terminal" evidence="8">
    <location>
        <begin position="205"/>
        <end position="286"/>
    </location>
</feature>
<sequence>MEIAIVLILLAAAITLFSLEVLSVDIVTLLILFVLIVSGIISVQEAYTGFGSDFIVMLAAIFVIGAAIEENGILEVLGREAVRRLGKNVFVLTAGIMGISIVLSAFMNNTTLTALLIAPVMSISRYIKVNPSKLLMPLAFASLLGGTCTLIGTSTNVAGAAYMSSVGLVPISMFELLPLGLALCVAGIVYMLFVGRKIIPERGKVNLAELPERFYLSEARILSGSPMIGQSVYKSDLYRMEFKIHRIVRRGVKIKIDASVYLQEGDTLFVEGNAKKLLKLKDKEGIDIVGDTLVNKEETREKDQHIAEVLINKNSRLINQTLRTNEFKRRWGLVGLALHRPGKKDIVELKNIPLQMGDILLVQGRSEDISYLAKANNLIVVGEMRHKINATRRGWFTFGLFILAIILGSAGILPVSAAFMMAAVMSVVIRAIDTQTAYRAIDWRLLVLIGGMTAFGIAMKNSGADVFLADMIASVFESSGPLWVMASFMVLTVVLTQPMSNAAAALVVLPIAIQTAQVMDVNPRSFAISIIVSASISMITPFEPSCILVYGPGNYKFFDFVRVGGLLTILLLVIIWLMVPVFWPL</sequence>
<feature type="transmembrane region" description="Helical" evidence="7">
    <location>
        <begin position="112"/>
        <end position="127"/>
    </location>
</feature>
<evidence type="ECO:0000256" key="7">
    <source>
        <dbReference type="SAM" id="Phobius"/>
    </source>
</evidence>
<feature type="transmembrane region" description="Helical" evidence="7">
    <location>
        <begin position="134"/>
        <end position="153"/>
    </location>
</feature>
<keyword evidence="5 7" id="KW-1133">Transmembrane helix</keyword>
<accession>A0A4R3KN15</accession>
<gene>
    <name evidence="9" type="ORF">EDD80_11326</name>
</gene>
<organism evidence="9 10">
    <name type="scientific">Anseongella ginsenosidimutans</name>
    <dbReference type="NCBI Taxonomy" id="496056"/>
    <lineage>
        <taxon>Bacteria</taxon>
        <taxon>Pseudomonadati</taxon>
        <taxon>Bacteroidota</taxon>
        <taxon>Sphingobacteriia</taxon>
        <taxon>Sphingobacteriales</taxon>
        <taxon>Sphingobacteriaceae</taxon>
        <taxon>Anseongella</taxon>
    </lineage>
</organism>
<keyword evidence="10" id="KW-1185">Reference proteome</keyword>
<feature type="transmembrane region" description="Helical" evidence="7">
    <location>
        <begin position="417"/>
        <end position="433"/>
    </location>
</feature>
<evidence type="ECO:0000256" key="3">
    <source>
        <dbReference type="ARBA" id="ARBA00022692"/>
    </source>
</evidence>
<feature type="domain" description="RCK C-terminal" evidence="8">
    <location>
        <begin position="294"/>
        <end position="378"/>
    </location>
</feature>
<evidence type="ECO:0000259" key="8">
    <source>
        <dbReference type="PROSITE" id="PS51202"/>
    </source>
</evidence>
<dbReference type="PANTHER" id="PTHR43652:SF2">
    <property type="entry name" value="BASIC AMINO ACID ANTIPORTER YFCC-RELATED"/>
    <property type="match status" value="1"/>
</dbReference>
<feature type="transmembrane region" description="Helical" evidence="7">
    <location>
        <begin position="394"/>
        <end position="411"/>
    </location>
</feature>
<feature type="transmembrane region" description="Helical" evidence="7">
    <location>
        <begin position="525"/>
        <end position="551"/>
    </location>
</feature>
<evidence type="ECO:0000313" key="9">
    <source>
        <dbReference type="EMBL" id="TCS85290.1"/>
    </source>
</evidence>
<dbReference type="InterPro" id="IPR004680">
    <property type="entry name" value="Cit_transptr-like_dom"/>
</dbReference>
<dbReference type="Pfam" id="PF02080">
    <property type="entry name" value="TrkA_C"/>
    <property type="match status" value="2"/>
</dbReference>
<protein>
    <submittedName>
        <fullName evidence="9">Di/tricarboxylate transporter</fullName>
    </submittedName>
</protein>
<dbReference type="InterPro" id="IPR036721">
    <property type="entry name" value="RCK_C_sf"/>
</dbReference>
<dbReference type="Pfam" id="PF03600">
    <property type="entry name" value="CitMHS"/>
    <property type="match status" value="1"/>
</dbReference>
<keyword evidence="4" id="KW-0677">Repeat</keyword>
<evidence type="ECO:0000256" key="4">
    <source>
        <dbReference type="ARBA" id="ARBA00022737"/>
    </source>
</evidence>
<dbReference type="SUPFAM" id="SSF116726">
    <property type="entry name" value="TrkA C-terminal domain-like"/>
    <property type="match status" value="2"/>
</dbReference>
<evidence type="ECO:0000256" key="5">
    <source>
        <dbReference type="ARBA" id="ARBA00022989"/>
    </source>
</evidence>
<feature type="transmembrane region" description="Helical" evidence="7">
    <location>
        <begin position="563"/>
        <end position="583"/>
    </location>
</feature>
<evidence type="ECO:0000256" key="6">
    <source>
        <dbReference type="ARBA" id="ARBA00023136"/>
    </source>
</evidence>
<dbReference type="PROSITE" id="PS51202">
    <property type="entry name" value="RCK_C"/>
    <property type="match status" value="2"/>
</dbReference>
<evidence type="ECO:0000256" key="1">
    <source>
        <dbReference type="ARBA" id="ARBA00004141"/>
    </source>
</evidence>
<feature type="transmembrane region" description="Helical" evidence="7">
    <location>
        <begin position="89"/>
        <end position="106"/>
    </location>
</feature>
<keyword evidence="3 7" id="KW-0812">Transmembrane</keyword>
<name>A0A4R3KN15_9SPHI</name>
<feature type="transmembrane region" description="Helical" evidence="7">
    <location>
        <begin position="173"/>
        <end position="194"/>
    </location>
</feature>
<dbReference type="GO" id="GO:0006813">
    <property type="term" value="P:potassium ion transport"/>
    <property type="evidence" value="ECO:0007669"/>
    <property type="project" value="InterPro"/>
</dbReference>
<dbReference type="AlphaFoldDB" id="A0A4R3KN15"/>
<dbReference type="GO" id="GO:0005886">
    <property type="term" value="C:plasma membrane"/>
    <property type="evidence" value="ECO:0007669"/>
    <property type="project" value="TreeGrafter"/>
</dbReference>
<dbReference type="OrthoDB" id="9765532at2"/>
<dbReference type="InterPro" id="IPR006037">
    <property type="entry name" value="RCK_C"/>
</dbReference>
<proteinExistence type="predicted"/>
<feature type="transmembrane region" description="Helical" evidence="7">
    <location>
        <begin position="445"/>
        <end position="462"/>
    </location>
</feature>
<feature type="transmembrane region" description="Helical" evidence="7">
    <location>
        <begin position="482"/>
        <end position="513"/>
    </location>
</feature>
<evidence type="ECO:0000313" key="10">
    <source>
        <dbReference type="Proteomes" id="UP000295807"/>
    </source>
</evidence>